<dbReference type="Pfam" id="PF11041">
    <property type="entry name" value="Phage_Wedge1"/>
    <property type="match status" value="1"/>
</dbReference>
<reference evidence="1 2" key="1">
    <citation type="submission" date="2013-10" db="EMBL/GenBank/DDBJ databases">
        <title>The Genome Sequence of Acinetobacter nectaris CIP 110549.</title>
        <authorList>
            <consortium name="The Broad Institute Genomics Platform"/>
            <consortium name="The Broad Institute Genome Sequencing Center for Infectious Disease"/>
            <person name="Cerqueira G."/>
            <person name="Feldgarden M."/>
            <person name="Courvalin P."/>
            <person name="Grillot-Courvalin C."/>
            <person name="Clermont D."/>
            <person name="Rocha E."/>
            <person name="Yoon E.-J."/>
            <person name="Nemec A."/>
            <person name="Young S.K."/>
            <person name="Zeng Q."/>
            <person name="Gargeya S."/>
            <person name="Fitzgerald M."/>
            <person name="Abouelleil A."/>
            <person name="Alvarado L."/>
            <person name="Berlin A.M."/>
            <person name="Chapman S.B."/>
            <person name="Gainer-Dewar J."/>
            <person name="Goldberg J."/>
            <person name="Gnerre S."/>
            <person name="Griggs A."/>
            <person name="Gujja S."/>
            <person name="Hansen M."/>
            <person name="Howarth C."/>
            <person name="Imamovic A."/>
            <person name="Ireland A."/>
            <person name="Larimer J."/>
            <person name="McCowan C."/>
            <person name="Murphy C."/>
            <person name="Pearson M."/>
            <person name="Poon T.W."/>
            <person name="Priest M."/>
            <person name="Roberts A."/>
            <person name="Saif S."/>
            <person name="Shea T."/>
            <person name="Sykes S."/>
            <person name="Wortman J."/>
            <person name="Nusbaum C."/>
            <person name="Birren B."/>
        </authorList>
    </citation>
    <scope>NUCLEOTIDE SEQUENCE [LARGE SCALE GENOMIC DNA]</scope>
    <source>
        <strain evidence="1 2">CIP 110549</strain>
    </source>
</reference>
<gene>
    <name evidence="1" type="ORF">P256_00685</name>
</gene>
<dbReference type="InterPro" id="IPR021283">
    <property type="entry name" value="Phage_Wedge1"/>
</dbReference>
<name>V2TC88_9GAMM</name>
<dbReference type="AlphaFoldDB" id="V2TC88"/>
<comment type="caution">
    <text evidence="1">The sequence shown here is derived from an EMBL/GenBank/DDBJ whole genome shotgun (WGS) entry which is preliminary data.</text>
</comment>
<sequence length="196" mass="21878">MDSSSFLSLITSQHRPQPKFNAAVRASIEPIIDVINCLQSMNGRFDLATATGDQLQIIADWVGAPNAIPNAIPIPFFGFDDQDGSLPFGELDDPTVGGYWRESGMNDSTAKVMDTGLFRNVIYAKILLNQSDCSEQSAIDILSLILTKKFKFTDNLDMSITFTFLDSYEAWERELVRMMFPLPSGVKLIFEGENEY</sequence>
<evidence type="ECO:0008006" key="3">
    <source>
        <dbReference type="Google" id="ProtNLM"/>
    </source>
</evidence>
<keyword evidence="2" id="KW-1185">Reference proteome</keyword>
<dbReference type="eggNOG" id="ENOG502ZC04">
    <property type="taxonomic scope" value="Bacteria"/>
</dbReference>
<dbReference type="Proteomes" id="UP000023785">
    <property type="component" value="Unassembled WGS sequence"/>
</dbReference>
<evidence type="ECO:0000313" key="1">
    <source>
        <dbReference type="EMBL" id="ESK40238.1"/>
    </source>
</evidence>
<evidence type="ECO:0000313" key="2">
    <source>
        <dbReference type="Proteomes" id="UP000023785"/>
    </source>
</evidence>
<dbReference type="HOGENOM" id="CLU_1387692_0_0_6"/>
<dbReference type="OrthoDB" id="5465402at2"/>
<dbReference type="PATRIC" id="fig|1392540.3.peg.666"/>
<accession>V2TC88</accession>
<dbReference type="EMBL" id="AYER01000003">
    <property type="protein sequence ID" value="ESK40238.1"/>
    <property type="molecule type" value="Genomic_DNA"/>
</dbReference>
<protein>
    <recommendedName>
        <fullName evidence="3">DUF2612 domain-containing protein</fullName>
    </recommendedName>
</protein>
<proteinExistence type="predicted"/>
<organism evidence="1 2">
    <name type="scientific">Acinetobacter nectaris CIP 110549</name>
    <dbReference type="NCBI Taxonomy" id="1392540"/>
    <lineage>
        <taxon>Bacteria</taxon>
        <taxon>Pseudomonadati</taxon>
        <taxon>Pseudomonadota</taxon>
        <taxon>Gammaproteobacteria</taxon>
        <taxon>Moraxellales</taxon>
        <taxon>Moraxellaceae</taxon>
        <taxon>Acinetobacter</taxon>
    </lineage>
</organism>
<dbReference type="RefSeq" id="WP_023272279.1">
    <property type="nucleotide sequence ID" value="NZ_KI530712.1"/>
</dbReference>
<dbReference type="STRING" id="1392540.P256_00685"/>